<organism evidence="3 4">
    <name type="scientific">Paenibacillus uliginis N3/975</name>
    <dbReference type="NCBI Taxonomy" id="1313296"/>
    <lineage>
        <taxon>Bacteria</taxon>
        <taxon>Bacillati</taxon>
        <taxon>Bacillota</taxon>
        <taxon>Bacilli</taxon>
        <taxon>Bacillales</taxon>
        <taxon>Paenibacillaceae</taxon>
        <taxon>Paenibacillus</taxon>
    </lineage>
</organism>
<evidence type="ECO:0000313" key="4">
    <source>
        <dbReference type="Proteomes" id="UP000192940"/>
    </source>
</evidence>
<feature type="domain" description="DUF4180" evidence="2">
    <location>
        <begin position="195"/>
        <end position="303"/>
    </location>
</feature>
<dbReference type="Gene3D" id="1.10.10.10">
    <property type="entry name" value="Winged helix-like DNA-binding domain superfamily/Winged helix DNA-binding domain"/>
    <property type="match status" value="1"/>
</dbReference>
<name>A0A1X7GZE0_9BACL</name>
<dbReference type="InterPro" id="IPR005149">
    <property type="entry name" value="Tscrpt_reg_PadR_N"/>
</dbReference>
<dbReference type="InterPro" id="IPR036388">
    <property type="entry name" value="WH-like_DNA-bd_sf"/>
</dbReference>
<keyword evidence="4" id="KW-1185">Reference proteome</keyword>
<dbReference type="InterPro" id="IPR036390">
    <property type="entry name" value="WH_DNA-bd_sf"/>
</dbReference>
<gene>
    <name evidence="3" type="ORF">SAMN05661091_1407</name>
</gene>
<sequence length="305" mass="35713">MSIQYAILGLLSWKPSSGYELKKIIEESSTMYWSGNNNQIYKSLVKLLGEGLVTNEIQHQESSPSKKIYSITDEGLARLREWVLSEPEVPEFKNTFLIQLAWAEQLSNEELNELLIQYESKLNIHILFQQEKIKRGVISPDRNSREVFLWNKISENLLSFYHNELNWVQGIRKELYEKESIEERMVMNYKIIENGNQKYIEFISTPTPFSTEQDAVDLVALCKENETNLLLLHSHVLSEDFFKLRTGVAGNMIQKFINYHVKTAAVIPKELVNKGKFKEMVLESNHSNHFRFFENREDAESWLLK</sequence>
<proteinExistence type="predicted"/>
<dbReference type="SUPFAM" id="SSF46785">
    <property type="entry name" value="Winged helix' DNA-binding domain"/>
    <property type="match status" value="1"/>
</dbReference>
<dbReference type="Pfam" id="PF03551">
    <property type="entry name" value="PadR"/>
    <property type="match status" value="1"/>
</dbReference>
<evidence type="ECO:0000259" key="1">
    <source>
        <dbReference type="Pfam" id="PF03551"/>
    </source>
</evidence>
<evidence type="ECO:0000259" key="2">
    <source>
        <dbReference type="Pfam" id="PF13788"/>
    </source>
</evidence>
<dbReference type="RefSeq" id="WP_208918346.1">
    <property type="nucleotide sequence ID" value="NZ_LT840184.1"/>
</dbReference>
<dbReference type="AlphaFoldDB" id="A0A1X7GZE0"/>
<reference evidence="3 4" key="1">
    <citation type="submission" date="2017-04" db="EMBL/GenBank/DDBJ databases">
        <authorList>
            <person name="Afonso C.L."/>
            <person name="Miller P.J."/>
            <person name="Scott M.A."/>
            <person name="Spackman E."/>
            <person name="Goraichik I."/>
            <person name="Dimitrov K.M."/>
            <person name="Suarez D.L."/>
            <person name="Swayne D.E."/>
        </authorList>
    </citation>
    <scope>NUCLEOTIDE SEQUENCE [LARGE SCALE GENOMIC DNA]</scope>
    <source>
        <strain evidence="3 4">N3/975</strain>
    </source>
</reference>
<dbReference type="EMBL" id="LT840184">
    <property type="protein sequence ID" value="SMF77175.1"/>
    <property type="molecule type" value="Genomic_DNA"/>
</dbReference>
<feature type="domain" description="Transcription regulator PadR N-terminal" evidence="1">
    <location>
        <begin position="7"/>
        <end position="81"/>
    </location>
</feature>
<dbReference type="InterPro" id="IPR025438">
    <property type="entry name" value="DUF4180"/>
</dbReference>
<protein>
    <submittedName>
        <fullName evidence="3">Transcriptional regulator, PadR family</fullName>
    </submittedName>
</protein>
<dbReference type="PANTHER" id="PTHR43252">
    <property type="entry name" value="TRANSCRIPTIONAL REGULATOR YQJI"/>
    <property type="match status" value="1"/>
</dbReference>
<dbReference type="Proteomes" id="UP000192940">
    <property type="component" value="Chromosome I"/>
</dbReference>
<accession>A0A1X7GZE0</accession>
<evidence type="ECO:0000313" key="3">
    <source>
        <dbReference type="EMBL" id="SMF77175.1"/>
    </source>
</evidence>
<dbReference type="STRING" id="1313296.SAMN05661091_1407"/>
<dbReference type="Pfam" id="PF13788">
    <property type="entry name" value="DUF4180"/>
    <property type="match status" value="1"/>
</dbReference>
<dbReference type="PANTHER" id="PTHR43252:SF6">
    <property type="entry name" value="NEGATIVE TRANSCRIPTION REGULATOR PADR"/>
    <property type="match status" value="1"/>
</dbReference>